<evidence type="ECO:0000256" key="5">
    <source>
        <dbReference type="ARBA" id="ARBA00023157"/>
    </source>
</evidence>
<dbReference type="PROSITE" id="PS50049">
    <property type="entry name" value="THD_2"/>
    <property type="match status" value="1"/>
</dbReference>
<dbReference type="PANTHER" id="PTHR15151">
    <property type="entry name" value="PROTEIN EIGER"/>
    <property type="match status" value="1"/>
</dbReference>
<evidence type="ECO:0000256" key="6">
    <source>
        <dbReference type="ARBA" id="ARBA00023180"/>
    </source>
</evidence>
<dbReference type="GO" id="GO:0005615">
    <property type="term" value="C:extracellular space"/>
    <property type="evidence" value="ECO:0007669"/>
    <property type="project" value="UniProtKB-KW"/>
</dbReference>
<evidence type="ECO:0000259" key="7">
    <source>
        <dbReference type="PROSITE" id="PS50049"/>
    </source>
</evidence>
<evidence type="ECO:0000313" key="9">
    <source>
        <dbReference type="Proteomes" id="UP000228934"/>
    </source>
</evidence>
<evidence type="ECO:0000256" key="3">
    <source>
        <dbReference type="ARBA" id="ARBA00022514"/>
    </source>
</evidence>
<keyword evidence="6" id="KW-0325">Glycoprotein</keyword>
<dbReference type="AlphaFoldDB" id="A0A2G9SIK3"/>
<reference evidence="9" key="1">
    <citation type="journal article" date="2017" name="Nat. Commun.">
        <title>The North American bullfrog draft genome provides insight into hormonal regulation of long noncoding RNA.</title>
        <authorList>
            <person name="Hammond S.A."/>
            <person name="Warren R.L."/>
            <person name="Vandervalk B.P."/>
            <person name="Kucuk E."/>
            <person name="Khan H."/>
            <person name="Gibb E.A."/>
            <person name="Pandoh P."/>
            <person name="Kirk H."/>
            <person name="Zhao Y."/>
            <person name="Jones M."/>
            <person name="Mungall A.J."/>
            <person name="Coope R."/>
            <person name="Pleasance S."/>
            <person name="Moore R.A."/>
            <person name="Holt R.A."/>
            <person name="Round J.M."/>
            <person name="Ohora S."/>
            <person name="Walle B.V."/>
            <person name="Veldhoen N."/>
            <person name="Helbing C.C."/>
            <person name="Birol I."/>
        </authorList>
    </citation>
    <scope>NUCLEOTIDE SEQUENCE [LARGE SCALE GENOMIC DNA]</scope>
</reference>
<dbReference type="InterPro" id="IPR008983">
    <property type="entry name" value="Tumour_necrosis_fac-like_dom"/>
</dbReference>
<keyword evidence="4" id="KW-0964">Secreted</keyword>
<evidence type="ECO:0000256" key="4">
    <source>
        <dbReference type="ARBA" id="ARBA00022525"/>
    </source>
</evidence>
<dbReference type="OrthoDB" id="6159739at2759"/>
<organism evidence="8 9">
    <name type="scientific">Aquarana catesbeiana</name>
    <name type="common">American bullfrog</name>
    <name type="synonym">Rana catesbeiana</name>
    <dbReference type="NCBI Taxonomy" id="8400"/>
    <lineage>
        <taxon>Eukaryota</taxon>
        <taxon>Metazoa</taxon>
        <taxon>Chordata</taxon>
        <taxon>Craniata</taxon>
        <taxon>Vertebrata</taxon>
        <taxon>Euteleostomi</taxon>
        <taxon>Amphibia</taxon>
        <taxon>Batrachia</taxon>
        <taxon>Anura</taxon>
        <taxon>Neobatrachia</taxon>
        <taxon>Ranoidea</taxon>
        <taxon>Ranidae</taxon>
        <taxon>Aquarana</taxon>
    </lineage>
</organism>
<dbReference type="EMBL" id="KV924729">
    <property type="protein sequence ID" value="PIO39882.1"/>
    <property type="molecule type" value="Genomic_DNA"/>
</dbReference>
<keyword evidence="9" id="KW-1185">Reference proteome</keyword>
<evidence type="ECO:0000313" key="8">
    <source>
        <dbReference type="EMBL" id="PIO39882.1"/>
    </source>
</evidence>
<dbReference type="InterPro" id="IPR006052">
    <property type="entry name" value="TNF_dom"/>
</dbReference>
<sequence length="226" mass="25289">MSRWSKRRAGRTALLPLLLLALALGGAALFLASLNLLLTTTAWGQSLIQGRAHLQQVLPIQEPQAEAQVANKKNRNSRSKSPILAAHYEVKPSQGVTQMNADSDGNILYWSEVQRNSTSPLRYDERNGEFTVTHKGLYYLYCQVHFNEDRSSYIKLDLILDSNLIFRCLQEFSATVASIGDPKRKTCSVSGLVIVTPGSLLRIRTLPRAVVKVEPYLTYFGLFQVH</sequence>
<evidence type="ECO:0000256" key="2">
    <source>
        <dbReference type="ARBA" id="ARBA00008670"/>
    </source>
</evidence>
<dbReference type="Pfam" id="PF00229">
    <property type="entry name" value="TNF"/>
    <property type="match status" value="1"/>
</dbReference>
<keyword evidence="5" id="KW-1015">Disulfide bond</keyword>
<dbReference type="SUPFAM" id="SSF49842">
    <property type="entry name" value="TNF-like"/>
    <property type="match status" value="1"/>
</dbReference>
<name>A0A2G9SIK3_AQUCT</name>
<dbReference type="GO" id="GO:0005125">
    <property type="term" value="F:cytokine activity"/>
    <property type="evidence" value="ECO:0007669"/>
    <property type="project" value="UniProtKB-KW"/>
</dbReference>
<keyword evidence="3" id="KW-0202">Cytokine</keyword>
<proteinExistence type="inferred from homology"/>
<gene>
    <name evidence="8" type="ORF">AB205_0123300</name>
</gene>
<feature type="domain" description="THD" evidence="7">
    <location>
        <begin position="84"/>
        <end position="225"/>
    </location>
</feature>
<dbReference type="GO" id="GO:0016020">
    <property type="term" value="C:membrane"/>
    <property type="evidence" value="ECO:0007669"/>
    <property type="project" value="InterPro"/>
</dbReference>
<evidence type="ECO:0000256" key="1">
    <source>
        <dbReference type="ARBA" id="ARBA00004613"/>
    </source>
</evidence>
<dbReference type="SMART" id="SM00207">
    <property type="entry name" value="TNF"/>
    <property type="match status" value="1"/>
</dbReference>
<dbReference type="Proteomes" id="UP000228934">
    <property type="component" value="Unassembled WGS sequence"/>
</dbReference>
<dbReference type="GO" id="GO:0006955">
    <property type="term" value="P:immune response"/>
    <property type="evidence" value="ECO:0007669"/>
    <property type="project" value="InterPro"/>
</dbReference>
<dbReference type="InterPro" id="IPR051748">
    <property type="entry name" value="TNF_Ligand_Superfamily"/>
</dbReference>
<protein>
    <recommendedName>
        <fullName evidence="7">THD domain-containing protein</fullName>
    </recommendedName>
</protein>
<comment type="similarity">
    <text evidence="2">Belongs to the tumor necrosis factor family.</text>
</comment>
<comment type="subcellular location">
    <subcellularLocation>
        <location evidence="1">Secreted</location>
    </subcellularLocation>
</comment>
<dbReference type="PANTHER" id="PTHR15151:SF20">
    <property type="entry name" value="TUMOR NECROSIS FACTOR LIGAND SUPERFAMILY MEMBER 12"/>
    <property type="match status" value="1"/>
</dbReference>
<dbReference type="GO" id="GO:0005164">
    <property type="term" value="F:tumor necrosis factor receptor binding"/>
    <property type="evidence" value="ECO:0007669"/>
    <property type="project" value="InterPro"/>
</dbReference>
<accession>A0A2G9SIK3</accession>
<dbReference type="Gene3D" id="2.60.120.40">
    <property type="match status" value="1"/>
</dbReference>